<name>A0A2H3B7G6_9AGAR</name>
<sequence length="70" mass="7452">MSFFPLWNIPSPSFILSGSFSFFLIGSHLPVSLLARAQAGHCTSDAADLLFLTKFEASVGALLISSLSSM</sequence>
<gene>
    <name evidence="1" type="ORF">ARMSODRAFT_80287</name>
</gene>
<keyword evidence="2" id="KW-1185">Reference proteome</keyword>
<organism evidence="1 2">
    <name type="scientific">Armillaria solidipes</name>
    <dbReference type="NCBI Taxonomy" id="1076256"/>
    <lineage>
        <taxon>Eukaryota</taxon>
        <taxon>Fungi</taxon>
        <taxon>Dikarya</taxon>
        <taxon>Basidiomycota</taxon>
        <taxon>Agaricomycotina</taxon>
        <taxon>Agaricomycetes</taxon>
        <taxon>Agaricomycetidae</taxon>
        <taxon>Agaricales</taxon>
        <taxon>Marasmiineae</taxon>
        <taxon>Physalacriaceae</taxon>
        <taxon>Armillaria</taxon>
    </lineage>
</organism>
<dbReference type="Proteomes" id="UP000218334">
    <property type="component" value="Unassembled WGS sequence"/>
</dbReference>
<accession>A0A2H3B7G6</accession>
<proteinExistence type="predicted"/>
<dbReference type="AlphaFoldDB" id="A0A2H3B7G6"/>
<dbReference type="EMBL" id="KZ293516">
    <property type="protein sequence ID" value="PBK58976.1"/>
    <property type="molecule type" value="Genomic_DNA"/>
</dbReference>
<evidence type="ECO:0000313" key="2">
    <source>
        <dbReference type="Proteomes" id="UP000218334"/>
    </source>
</evidence>
<reference evidence="2" key="1">
    <citation type="journal article" date="2017" name="Nat. Ecol. Evol.">
        <title>Genome expansion and lineage-specific genetic innovations in the forest pathogenic fungi Armillaria.</title>
        <authorList>
            <person name="Sipos G."/>
            <person name="Prasanna A.N."/>
            <person name="Walter M.C."/>
            <person name="O'Connor E."/>
            <person name="Balint B."/>
            <person name="Krizsan K."/>
            <person name="Kiss B."/>
            <person name="Hess J."/>
            <person name="Varga T."/>
            <person name="Slot J."/>
            <person name="Riley R."/>
            <person name="Boka B."/>
            <person name="Rigling D."/>
            <person name="Barry K."/>
            <person name="Lee J."/>
            <person name="Mihaltcheva S."/>
            <person name="LaButti K."/>
            <person name="Lipzen A."/>
            <person name="Waldron R."/>
            <person name="Moloney N.M."/>
            <person name="Sperisen C."/>
            <person name="Kredics L."/>
            <person name="Vagvoelgyi C."/>
            <person name="Patrignani A."/>
            <person name="Fitzpatrick D."/>
            <person name="Nagy I."/>
            <person name="Doyle S."/>
            <person name="Anderson J.B."/>
            <person name="Grigoriev I.V."/>
            <person name="Gueldener U."/>
            <person name="Muensterkoetter M."/>
            <person name="Nagy L.G."/>
        </authorList>
    </citation>
    <scope>NUCLEOTIDE SEQUENCE [LARGE SCALE GENOMIC DNA]</scope>
    <source>
        <strain evidence="2">28-4</strain>
    </source>
</reference>
<protein>
    <submittedName>
        <fullName evidence="1">Uncharacterized protein</fullName>
    </submittedName>
</protein>
<evidence type="ECO:0000313" key="1">
    <source>
        <dbReference type="EMBL" id="PBK58976.1"/>
    </source>
</evidence>